<dbReference type="InterPro" id="IPR002347">
    <property type="entry name" value="SDR_fam"/>
</dbReference>
<name>A0A1M4YPA4_9RHOB</name>
<dbReference type="RefSeq" id="WP_149776323.1">
    <property type="nucleotide sequence ID" value="NZ_FQVK01000016.1"/>
</dbReference>
<protein>
    <submittedName>
        <fullName evidence="2">Gluconate 5-dehydrogenase</fullName>
    </submittedName>
</protein>
<evidence type="ECO:0000256" key="1">
    <source>
        <dbReference type="ARBA" id="ARBA00006484"/>
    </source>
</evidence>
<evidence type="ECO:0000313" key="3">
    <source>
        <dbReference type="Proteomes" id="UP000325134"/>
    </source>
</evidence>
<dbReference type="Gene3D" id="3.40.50.720">
    <property type="entry name" value="NAD(P)-binding Rossmann-like Domain"/>
    <property type="match status" value="1"/>
</dbReference>
<dbReference type="InterPro" id="IPR020904">
    <property type="entry name" value="Sc_DH/Rdtase_CS"/>
</dbReference>
<dbReference type="SUPFAM" id="SSF51735">
    <property type="entry name" value="NAD(P)-binding Rossmann-fold domains"/>
    <property type="match status" value="1"/>
</dbReference>
<dbReference type="GO" id="GO:0030497">
    <property type="term" value="P:fatty acid elongation"/>
    <property type="evidence" value="ECO:0007669"/>
    <property type="project" value="TreeGrafter"/>
</dbReference>
<sequence length="253" mass="26012">MNDPRDLFDLTGRVACVTGASSGLGRRVAQVLAAAGARVVGVARRAEALAELQAEIGSSAAVVAGDVADRSGLPSLVEQISAPFGAPDIVVHAAGVNTRQAADDVTPEGWDATLGLNLGAPFFLSQAMVPAMKARGWGRIVNFASLQTTRAFPGGIAYGASKGGIAQLTRAMAEAWSPHGITANAIGPGFFPTELTQAVFDDPARAARNAAQTCIGRNGRMDDIDGPILFLCSRASDYVTGQILMVDGGFTAK</sequence>
<comment type="similarity">
    <text evidence="1">Belongs to the short-chain dehydrogenases/reductases (SDR) family.</text>
</comment>
<dbReference type="PROSITE" id="PS00061">
    <property type="entry name" value="ADH_SHORT"/>
    <property type="match status" value="1"/>
</dbReference>
<proteinExistence type="inferred from homology"/>
<reference evidence="2 3" key="1">
    <citation type="submission" date="2016-11" db="EMBL/GenBank/DDBJ databases">
        <authorList>
            <person name="Varghese N."/>
            <person name="Submissions S."/>
        </authorList>
    </citation>
    <scope>NUCLEOTIDE SEQUENCE [LARGE SCALE GENOMIC DNA]</scope>
    <source>
        <strain evidence="2 3">DSM 29341</strain>
    </source>
</reference>
<dbReference type="FunFam" id="3.40.50.720:FF:000084">
    <property type="entry name" value="Short-chain dehydrogenase reductase"/>
    <property type="match status" value="1"/>
</dbReference>
<dbReference type="Pfam" id="PF13561">
    <property type="entry name" value="adh_short_C2"/>
    <property type="match status" value="1"/>
</dbReference>
<dbReference type="InterPro" id="IPR036291">
    <property type="entry name" value="NAD(P)-bd_dom_sf"/>
</dbReference>
<dbReference type="PRINTS" id="PR00080">
    <property type="entry name" value="SDRFAMILY"/>
</dbReference>
<dbReference type="OrthoDB" id="9796652at2"/>
<dbReference type="Proteomes" id="UP000325134">
    <property type="component" value="Unassembled WGS sequence"/>
</dbReference>
<dbReference type="PRINTS" id="PR00081">
    <property type="entry name" value="GDHRDH"/>
</dbReference>
<dbReference type="AlphaFoldDB" id="A0A1M4YPA4"/>
<dbReference type="PANTHER" id="PTHR42760">
    <property type="entry name" value="SHORT-CHAIN DEHYDROGENASES/REDUCTASES FAMILY MEMBER"/>
    <property type="match status" value="1"/>
</dbReference>
<dbReference type="PANTHER" id="PTHR42760:SF135">
    <property type="entry name" value="BLL7886 PROTEIN"/>
    <property type="match status" value="1"/>
</dbReference>
<dbReference type="EMBL" id="FQVK01000016">
    <property type="protein sequence ID" value="SHF07226.1"/>
    <property type="molecule type" value="Genomic_DNA"/>
</dbReference>
<organism evidence="2 3">
    <name type="scientific">Ruegeria intermedia</name>
    <dbReference type="NCBI Taxonomy" id="996115"/>
    <lineage>
        <taxon>Bacteria</taxon>
        <taxon>Pseudomonadati</taxon>
        <taxon>Pseudomonadota</taxon>
        <taxon>Alphaproteobacteria</taxon>
        <taxon>Rhodobacterales</taxon>
        <taxon>Roseobacteraceae</taxon>
        <taxon>Ruegeria</taxon>
    </lineage>
</organism>
<accession>A0A1M4YPA4</accession>
<dbReference type="GO" id="GO:0016616">
    <property type="term" value="F:oxidoreductase activity, acting on the CH-OH group of donors, NAD or NADP as acceptor"/>
    <property type="evidence" value="ECO:0007669"/>
    <property type="project" value="TreeGrafter"/>
</dbReference>
<keyword evidence="3" id="KW-1185">Reference proteome</keyword>
<evidence type="ECO:0000313" key="2">
    <source>
        <dbReference type="EMBL" id="SHF07226.1"/>
    </source>
</evidence>
<gene>
    <name evidence="2" type="ORF">SAMN05444279_11640</name>
</gene>